<gene>
    <name evidence="2" type="ORF">TR51_05200</name>
</gene>
<feature type="region of interest" description="Disordered" evidence="1">
    <location>
        <begin position="49"/>
        <end position="79"/>
    </location>
</feature>
<name>A0A0D0PWN0_KITGR</name>
<dbReference type="EMBL" id="JXZB01000001">
    <property type="protein sequence ID" value="KIQ66844.1"/>
    <property type="molecule type" value="Genomic_DNA"/>
</dbReference>
<sequence>MTGAPALRSPADRRSLLSILTDAGWHSVYSAGALDIEAPGRLAQVRVRAGARPRSQELPITTPRPADGQLSVAPRRLAGPGQPEMLWPVLAERGWCRSPLLTAASSDGG</sequence>
<dbReference type="Proteomes" id="UP000032066">
    <property type="component" value="Unassembled WGS sequence"/>
</dbReference>
<keyword evidence="3" id="KW-1185">Reference proteome</keyword>
<comment type="caution">
    <text evidence="2">The sequence shown here is derived from an EMBL/GenBank/DDBJ whole genome shotgun (WGS) entry which is preliminary data.</text>
</comment>
<evidence type="ECO:0000313" key="2">
    <source>
        <dbReference type="EMBL" id="KIQ66844.1"/>
    </source>
</evidence>
<evidence type="ECO:0000313" key="3">
    <source>
        <dbReference type="Proteomes" id="UP000032066"/>
    </source>
</evidence>
<reference evidence="2 3" key="1">
    <citation type="submission" date="2015-02" db="EMBL/GenBank/DDBJ databases">
        <title>Draft genome sequence of Kitasatospora griseola MF730-N6, a bafilomycin, terpentecin and satosporin producer.</title>
        <authorList>
            <person name="Arens J.C."/>
            <person name="Haltli B."/>
            <person name="Kerr R.G."/>
        </authorList>
    </citation>
    <scope>NUCLEOTIDE SEQUENCE [LARGE SCALE GENOMIC DNA]</scope>
    <source>
        <strain evidence="2 3">MF730-N6</strain>
    </source>
</reference>
<organism evidence="2 3">
    <name type="scientific">Kitasatospora griseola</name>
    <name type="common">Streptomyces griseolosporeus</name>
    <dbReference type="NCBI Taxonomy" id="2064"/>
    <lineage>
        <taxon>Bacteria</taxon>
        <taxon>Bacillati</taxon>
        <taxon>Actinomycetota</taxon>
        <taxon>Actinomycetes</taxon>
        <taxon>Kitasatosporales</taxon>
        <taxon>Streptomycetaceae</taxon>
        <taxon>Kitasatospora</taxon>
    </lineage>
</organism>
<dbReference type="PATRIC" id="fig|2064.6.peg.1151"/>
<protein>
    <submittedName>
        <fullName evidence="2">Uncharacterized protein</fullName>
    </submittedName>
</protein>
<accession>A0A0D0PWN0</accession>
<evidence type="ECO:0000256" key="1">
    <source>
        <dbReference type="SAM" id="MobiDB-lite"/>
    </source>
</evidence>
<dbReference type="STRING" id="2064.TR51_05200"/>
<dbReference type="RefSeq" id="WP_043908348.1">
    <property type="nucleotide sequence ID" value="NZ_JXZB01000001.1"/>
</dbReference>
<dbReference type="AlphaFoldDB" id="A0A0D0PWN0"/>
<proteinExistence type="predicted"/>
<dbReference type="OrthoDB" id="4286512at2"/>